<gene>
    <name evidence="1" type="ORF">TM448B03068_0002</name>
</gene>
<sequence length="54" mass="6005">MDDLGYANGWDKTPDIVHECREKGHLGYAGNVGRCLTEYGCEVCGYKYLVDSSD</sequence>
<reference evidence="1" key="1">
    <citation type="submission" date="2020-03" db="EMBL/GenBank/DDBJ databases">
        <title>The deep terrestrial virosphere.</title>
        <authorList>
            <person name="Holmfeldt K."/>
            <person name="Nilsson E."/>
            <person name="Simone D."/>
            <person name="Lopez-Fernandez M."/>
            <person name="Wu X."/>
            <person name="de Brujin I."/>
            <person name="Lundin D."/>
            <person name="Andersson A."/>
            <person name="Bertilsson S."/>
            <person name="Dopson M."/>
        </authorList>
    </citation>
    <scope>NUCLEOTIDE SEQUENCE</scope>
    <source>
        <strain evidence="1">TM448B03068</strain>
    </source>
</reference>
<protein>
    <submittedName>
        <fullName evidence="1">Uncharacterized protein</fullName>
    </submittedName>
</protein>
<proteinExistence type="predicted"/>
<name>A0A6M3XWM5_9ZZZZ</name>
<organism evidence="1">
    <name type="scientific">viral metagenome</name>
    <dbReference type="NCBI Taxonomy" id="1070528"/>
    <lineage>
        <taxon>unclassified sequences</taxon>
        <taxon>metagenomes</taxon>
        <taxon>organismal metagenomes</taxon>
    </lineage>
</organism>
<dbReference type="AlphaFoldDB" id="A0A6M3XWM5"/>
<dbReference type="EMBL" id="MT144988">
    <property type="protein sequence ID" value="QJI02272.1"/>
    <property type="molecule type" value="Genomic_DNA"/>
</dbReference>
<accession>A0A6M3XWM5</accession>
<evidence type="ECO:0000313" key="1">
    <source>
        <dbReference type="EMBL" id="QJI02272.1"/>
    </source>
</evidence>